<dbReference type="InterPro" id="IPR036467">
    <property type="entry name" value="LS/RS_sf"/>
</dbReference>
<dbReference type="Pfam" id="PF00885">
    <property type="entry name" value="DMRL_synthase"/>
    <property type="match status" value="1"/>
</dbReference>
<evidence type="ECO:0000313" key="8">
    <source>
        <dbReference type="EMBL" id="QBK03915.1"/>
    </source>
</evidence>
<dbReference type="Gene3D" id="3.40.50.960">
    <property type="entry name" value="Lumazine/riboflavin synthase"/>
    <property type="match status" value="1"/>
</dbReference>
<dbReference type="GO" id="GO:0009349">
    <property type="term" value="C:riboflavin synthase complex"/>
    <property type="evidence" value="ECO:0007669"/>
    <property type="project" value="InterPro"/>
</dbReference>
<evidence type="ECO:0000256" key="6">
    <source>
        <dbReference type="ARBA" id="ARBA00048785"/>
    </source>
</evidence>
<feature type="binding site" evidence="7">
    <location>
        <begin position="65"/>
        <end position="67"/>
    </location>
    <ligand>
        <name>5-amino-6-(D-ribitylamino)uracil</name>
        <dbReference type="ChEBI" id="CHEBI:15934"/>
    </ligand>
</feature>
<evidence type="ECO:0000256" key="5">
    <source>
        <dbReference type="ARBA" id="ARBA00022679"/>
    </source>
</evidence>
<dbReference type="GO" id="GO:0005829">
    <property type="term" value="C:cytosol"/>
    <property type="evidence" value="ECO:0007669"/>
    <property type="project" value="TreeGrafter"/>
</dbReference>
<dbReference type="RefSeq" id="WP_131277924.1">
    <property type="nucleotide sequence ID" value="NZ_CP031395.1"/>
</dbReference>
<comment type="similarity">
    <text evidence="2 7">Belongs to the DMRL synthase family.</text>
</comment>
<evidence type="ECO:0000256" key="7">
    <source>
        <dbReference type="HAMAP-Rule" id="MF_00178"/>
    </source>
</evidence>
<evidence type="ECO:0000313" key="9">
    <source>
        <dbReference type="Proteomes" id="UP000292939"/>
    </source>
</evidence>
<dbReference type="GO" id="GO:0000906">
    <property type="term" value="F:6,7-dimethyl-8-ribityllumazine synthase activity"/>
    <property type="evidence" value="ECO:0007669"/>
    <property type="project" value="UniProtKB-UniRule"/>
</dbReference>
<feature type="binding site" evidence="7">
    <location>
        <begin position="89"/>
        <end position="91"/>
    </location>
    <ligand>
        <name>5-amino-6-(D-ribitylamino)uracil</name>
        <dbReference type="ChEBI" id="CHEBI:15934"/>
    </ligand>
</feature>
<dbReference type="PANTHER" id="PTHR21058:SF0">
    <property type="entry name" value="6,7-DIMETHYL-8-RIBITYLLUMAZINE SYNTHASE"/>
    <property type="match status" value="1"/>
</dbReference>
<name>A0A4P6UIN7_9BURK</name>
<dbReference type="GO" id="GO:0009231">
    <property type="term" value="P:riboflavin biosynthetic process"/>
    <property type="evidence" value="ECO:0007669"/>
    <property type="project" value="UniProtKB-UniRule"/>
</dbReference>
<dbReference type="EMBL" id="CP031395">
    <property type="protein sequence ID" value="QBK03915.1"/>
    <property type="molecule type" value="Genomic_DNA"/>
</dbReference>
<dbReference type="KEGG" id="hgr:DW355_03205"/>
<protein>
    <recommendedName>
        <fullName evidence="3 7">6,7-dimethyl-8-ribityllumazine synthase</fullName>
        <shortName evidence="7">DMRL synthase</shortName>
        <shortName evidence="7">LS</shortName>
        <shortName evidence="7">Lumazine synthase</shortName>
        <ecNumber evidence="3 7">2.5.1.78</ecNumber>
    </recommendedName>
</protein>
<comment type="pathway">
    <text evidence="1 7">Cofactor biosynthesis; riboflavin biosynthesis; riboflavin from 2-hydroxy-3-oxobutyl phosphate and 5-amino-6-(D-ribitylamino)uracil: step 1/2.</text>
</comment>
<keyword evidence="4 7" id="KW-0686">Riboflavin biosynthesis</keyword>
<sequence length="178" mass="19363">MNQILTTIPTLDAPEPAGSHARRIAIISASWHEDIVANAVAAARAELLRSWTTPPRVEHFQVPGAFEIPLHALSLAATGGYDAIIACGLVVNGGIYRHDFVAAAVINGLMQVQLQTSVPIFSAVLTPHDFHEHEEHRKFFSEHFVKKGLEVARACVETLRSLARLNDVASVIHRAQPA</sequence>
<evidence type="ECO:0000256" key="1">
    <source>
        <dbReference type="ARBA" id="ARBA00004917"/>
    </source>
</evidence>
<dbReference type="HAMAP" id="MF_00178">
    <property type="entry name" value="Lumazine_synth"/>
    <property type="match status" value="1"/>
</dbReference>
<comment type="function">
    <text evidence="7">Catalyzes the formation of 6,7-dimethyl-8-ribityllumazine by condensation of 5-amino-6-(D-ribitylamino)uracil with 3,4-dihydroxy-2-butanone 4-phosphate. This is the penultimate step in the biosynthesis of riboflavin.</text>
</comment>
<dbReference type="UniPathway" id="UPA00275">
    <property type="reaction ID" value="UER00404"/>
</dbReference>
<evidence type="ECO:0000256" key="2">
    <source>
        <dbReference type="ARBA" id="ARBA00007424"/>
    </source>
</evidence>
<proteinExistence type="inferred from homology"/>
<gene>
    <name evidence="7" type="primary">ribH</name>
    <name evidence="8" type="ORF">DW355_03205</name>
</gene>
<organism evidence="8 9">
    <name type="scientific">Hylemonella gracilis</name>
    <dbReference type="NCBI Taxonomy" id="80880"/>
    <lineage>
        <taxon>Bacteria</taxon>
        <taxon>Pseudomonadati</taxon>
        <taxon>Pseudomonadota</taxon>
        <taxon>Betaproteobacteria</taxon>
        <taxon>Burkholderiales</taxon>
        <taxon>Comamonadaceae</taxon>
        <taxon>Hylemonella</taxon>
    </lineage>
</organism>
<keyword evidence="5 7" id="KW-0808">Transferase</keyword>
<comment type="caution">
    <text evidence="7">Lacks conserved residue(s) required for the propagation of feature annotation.</text>
</comment>
<dbReference type="AlphaFoldDB" id="A0A4P6UIN7"/>
<accession>A0A4P6UIN7</accession>
<dbReference type="SUPFAM" id="SSF52121">
    <property type="entry name" value="Lumazine synthase"/>
    <property type="match status" value="1"/>
</dbReference>
<dbReference type="NCBIfam" id="NF009084">
    <property type="entry name" value="PRK12419.1"/>
    <property type="match status" value="1"/>
</dbReference>
<feature type="binding site" evidence="7">
    <location>
        <position position="136"/>
    </location>
    <ligand>
        <name>(2S)-2-hydroxy-3-oxobutyl phosphate</name>
        <dbReference type="ChEBI" id="CHEBI:58830"/>
    </ligand>
</feature>
<feature type="binding site" evidence="7">
    <location>
        <position position="31"/>
    </location>
    <ligand>
        <name>5-amino-6-(D-ribitylamino)uracil</name>
        <dbReference type="ChEBI" id="CHEBI:15934"/>
    </ligand>
</feature>
<comment type="catalytic activity">
    <reaction evidence="6 7">
        <text>(2S)-2-hydroxy-3-oxobutyl phosphate + 5-amino-6-(D-ribitylamino)uracil = 6,7-dimethyl-8-(1-D-ribityl)lumazine + phosphate + 2 H2O + H(+)</text>
        <dbReference type="Rhea" id="RHEA:26152"/>
        <dbReference type="ChEBI" id="CHEBI:15377"/>
        <dbReference type="ChEBI" id="CHEBI:15378"/>
        <dbReference type="ChEBI" id="CHEBI:15934"/>
        <dbReference type="ChEBI" id="CHEBI:43474"/>
        <dbReference type="ChEBI" id="CHEBI:58201"/>
        <dbReference type="ChEBI" id="CHEBI:58830"/>
        <dbReference type="EC" id="2.5.1.78"/>
    </reaction>
</comment>
<reference evidence="8 9" key="1">
    <citation type="submission" date="2018-07" db="EMBL/GenBank/DDBJ databases">
        <title>Exploring interactions and the metabolic potential of the ultra-small soil bacteria Hylemonella gracilis.</title>
        <authorList>
            <person name="Tyc O."/>
            <person name="Kulkarni P."/>
            <person name="Gawehns F."/>
            <person name="Hundscheid M."/>
            <person name="Zweers H."/>
            <person name="Garbeva P."/>
        </authorList>
    </citation>
    <scope>NUCLEOTIDE SEQUENCE [LARGE SCALE GENOMIC DNA]</scope>
    <source>
        <strain evidence="8 9">NS1</strain>
    </source>
</reference>
<dbReference type="PANTHER" id="PTHR21058">
    <property type="entry name" value="6,7-DIMETHYL-8-RIBITYLLUMAZINE SYNTHASE DMRL SYNTHASE LUMAZINE SYNTHASE"/>
    <property type="match status" value="1"/>
</dbReference>
<dbReference type="OrthoDB" id="9797659at2"/>
<dbReference type="InterPro" id="IPR002180">
    <property type="entry name" value="LS/RS"/>
</dbReference>
<evidence type="ECO:0000256" key="3">
    <source>
        <dbReference type="ARBA" id="ARBA00012664"/>
    </source>
</evidence>
<feature type="active site" description="Proton donor" evidence="7">
    <location>
        <position position="97"/>
    </location>
</feature>
<evidence type="ECO:0000256" key="4">
    <source>
        <dbReference type="ARBA" id="ARBA00022619"/>
    </source>
</evidence>
<feature type="binding site" evidence="7">
    <location>
        <position position="122"/>
    </location>
    <ligand>
        <name>5-amino-6-(D-ribitylamino)uracil</name>
        <dbReference type="ChEBI" id="CHEBI:15934"/>
    </ligand>
</feature>
<dbReference type="InterPro" id="IPR034964">
    <property type="entry name" value="LS"/>
</dbReference>
<dbReference type="Proteomes" id="UP000292939">
    <property type="component" value="Chromosome"/>
</dbReference>
<dbReference type="EC" id="2.5.1.78" evidence="3 7"/>